<gene>
    <name evidence="3" type="ORF">O1Q98_07345</name>
</gene>
<evidence type="ECO:0000259" key="2">
    <source>
        <dbReference type="Pfam" id="PF03795"/>
    </source>
</evidence>
<evidence type="ECO:0000313" key="4">
    <source>
        <dbReference type="Proteomes" id="UP001219630"/>
    </source>
</evidence>
<sequence>MIYAITLHDRVTKNEREAYLDYHKKWLAGYIQSGQILFAGPLDNDSGGFILARFEHDAAVTAALAQDPFVSNALVSVTLQAVTPAICSDLFPISWRSSAKVIPSLN</sequence>
<accession>A0ABY8GAZ2</accession>
<protein>
    <submittedName>
        <fullName evidence="3">YciI family protein</fullName>
    </submittedName>
</protein>
<dbReference type="Proteomes" id="UP001219630">
    <property type="component" value="Chromosome"/>
</dbReference>
<dbReference type="EMBL" id="CP114280">
    <property type="protein sequence ID" value="WFN57024.1"/>
    <property type="molecule type" value="Genomic_DNA"/>
</dbReference>
<evidence type="ECO:0000256" key="1">
    <source>
        <dbReference type="ARBA" id="ARBA00007689"/>
    </source>
</evidence>
<reference evidence="3 4" key="1">
    <citation type="submission" date="2022-12" db="EMBL/GenBank/DDBJ databases">
        <title>Complete genome sequencing of Dickeya lacustris type strain LMG30899.</title>
        <authorList>
            <person name="Dobhal S."/>
            <person name="Arizala D."/>
            <person name="Arif M."/>
        </authorList>
    </citation>
    <scope>NUCLEOTIDE SEQUENCE [LARGE SCALE GENOMIC DNA]</scope>
    <source>
        <strain evidence="3 4">LMG30899</strain>
    </source>
</reference>
<name>A0ABY8GAZ2_9GAMM</name>
<dbReference type="InterPro" id="IPR011008">
    <property type="entry name" value="Dimeric_a/b-barrel"/>
</dbReference>
<comment type="similarity">
    <text evidence="1">Belongs to the YciI family.</text>
</comment>
<organism evidence="3 4">
    <name type="scientific">Dickeya lacustris</name>
    <dbReference type="NCBI Taxonomy" id="2259638"/>
    <lineage>
        <taxon>Bacteria</taxon>
        <taxon>Pseudomonadati</taxon>
        <taxon>Pseudomonadota</taxon>
        <taxon>Gammaproteobacteria</taxon>
        <taxon>Enterobacterales</taxon>
        <taxon>Pectobacteriaceae</taxon>
        <taxon>Dickeya</taxon>
    </lineage>
</organism>
<dbReference type="Pfam" id="PF03795">
    <property type="entry name" value="YCII"/>
    <property type="match status" value="1"/>
</dbReference>
<dbReference type="Gene3D" id="3.30.70.1060">
    <property type="entry name" value="Dimeric alpha+beta barrel"/>
    <property type="match status" value="1"/>
</dbReference>
<evidence type="ECO:0000313" key="3">
    <source>
        <dbReference type="EMBL" id="WFN57024.1"/>
    </source>
</evidence>
<keyword evidence="4" id="KW-1185">Reference proteome</keyword>
<dbReference type="InterPro" id="IPR005545">
    <property type="entry name" value="YCII"/>
</dbReference>
<proteinExistence type="inferred from homology"/>
<dbReference type="SUPFAM" id="SSF54909">
    <property type="entry name" value="Dimeric alpha+beta barrel"/>
    <property type="match status" value="1"/>
</dbReference>
<feature type="domain" description="YCII-related" evidence="2">
    <location>
        <begin position="1"/>
        <end position="76"/>
    </location>
</feature>
<dbReference type="RefSeq" id="WP_125258457.1">
    <property type="nucleotide sequence ID" value="NZ_CP114280.1"/>
</dbReference>